<protein>
    <submittedName>
        <fullName evidence="1">Uncharacterized protein</fullName>
    </submittedName>
</protein>
<name>A0A6N3FRL3_9FIRM</name>
<sequence>MEYKKSSIFSNKQKIDNRNLCLYLNFKNEKNENILNLLKLIEKDLIEKFEDDFIFDMEFNEEPITNKYLHNKFNNIGDNLNKKINLLYDAILKSESISTKFEYKELISKRIFMEDWDISEPEFGFDLNDIDSIKDYIIENMKNTEVDYLSEPTPQDIGLNFNCEYIERDENTENDDFGFYGFLSFNISGYILDYDFDYFIDYLKDFIKKCGQILKSLCANIFISEKNFKTEYFNLFEMELIENKDIEDKEIYYDYINHHRYGLLCGIEGINYISKDLFSQIDKDKLKNYPIKVEIHENGVFVNIDKSLEDIDIDDKYEVREVLDNILIKGYCDHDVIQFMEFLGKVPIYEEEILIVEILENETRKDLYNKYFIITKNKEVEYLSLDSDKFKIHKLK</sequence>
<accession>A0A6N3FRL3</accession>
<organism evidence="1">
    <name type="scientific">Intestinibacter bartlettii</name>
    <dbReference type="NCBI Taxonomy" id="261299"/>
    <lineage>
        <taxon>Bacteria</taxon>
        <taxon>Bacillati</taxon>
        <taxon>Bacillota</taxon>
        <taxon>Clostridia</taxon>
        <taxon>Peptostreptococcales</taxon>
        <taxon>Peptostreptococcaceae</taxon>
        <taxon>Intestinibacter</taxon>
    </lineage>
</organism>
<reference evidence="1" key="1">
    <citation type="submission" date="2019-11" db="EMBL/GenBank/DDBJ databases">
        <authorList>
            <person name="Feng L."/>
        </authorList>
    </citation>
    <scope>NUCLEOTIDE SEQUENCE</scope>
    <source>
        <strain evidence="1">IbartlettiiLFYP30</strain>
    </source>
</reference>
<evidence type="ECO:0000313" key="1">
    <source>
        <dbReference type="EMBL" id="VYU55127.1"/>
    </source>
</evidence>
<dbReference type="EMBL" id="CACRUE010000045">
    <property type="protein sequence ID" value="VYU55127.1"/>
    <property type="molecule type" value="Genomic_DNA"/>
</dbReference>
<gene>
    <name evidence="1" type="ORF">IBLFYP30_00552</name>
</gene>
<proteinExistence type="predicted"/>
<dbReference type="RefSeq" id="WP_156531260.1">
    <property type="nucleotide sequence ID" value="NZ_CACRUE010000045.1"/>
</dbReference>
<dbReference type="AlphaFoldDB" id="A0A6N3FRL3"/>